<dbReference type="EMBL" id="LNRQ01000005">
    <property type="protein sequence ID" value="KZM96438.1"/>
    <property type="molecule type" value="Genomic_DNA"/>
</dbReference>
<evidence type="ECO:0000313" key="3">
    <source>
        <dbReference type="EMBL" id="KZM96438.1"/>
    </source>
</evidence>
<proteinExistence type="predicted"/>
<evidence type="ECO:0000256" key="2">
    <source>
        <dbReference type="SAM" id="Phobius"/>
    </source>
</evidence>
<comment type="caution">
    <text evidence="3">The sequence shown here is derived from an EMBL/GenBank/DDBJ whole genome shotgun (WGS) entry which is preliminary data.</text>
</comment>
<sequence length="214" mass="23814">MMTSQLCSVAQHSAPWIGAVAVLVTFASLFFYILLFLFFICLLLILSASTIFTLSKKSRIVGSDQEDSQSEEVEAEDVVKIASAMCNESVQEEQECQEEEIEVHEIFSSSDNVDDQFSTSAEDSDLDLDSPYDYSRSQELTDGSISDEESLIEIALPSGQYVSSPEFKLPPLSAEAMFKQHGLMELLAEFNEENLIEIDISMGSIMCPRFEIKA</sequence>
<feature type="region of interest" description="Disordered" evidence="1">
    <location>
        <begin position="111"/>
        <end position="144"/>
    </location>
</feature>
<accession>A0A164ZUR2</accession>
<dbReference type="PANTHER" id="PTHR35708:SF3">
    <property type="entry name" value="GB|AAD25831.1"/>
    <property type="match status" value="1"/>
</dbReference>
<reference evidence="3" key="1">
    <citation type="journal article" date="2016" name="Nat. Genet.">
        <title>A high-quality carrot genome assembly provides new insights into carotenoid accumulation and asterid genome evolution.</title>
        <authorList>
            <person name="Iorizzo M."/>
            <person name="Ellison S."/>
            <person name="Senalik D."/>
            <person name="Zeng P."/>
            <person name="Satapoomin P."/>
            <person name="Huang J."/>
            <person name="Bowman M."/>
            <person name="Iovene M."/>
            <person name="Sanseverino W."/>
            <person name="Cavagnaro P."/>
            <person name="Yildiz M."/>
            <person name="Macko-Podgorni A."/>
            <person name="Moranska E."/>
            <person name="Grzebelus E."/>
            <person name="Grzebelus D."/>
            <person name="Ashrafi H."/>
            <person name="Zheng Z."/>
            <person name="Cheng S."/>
            <person name="Spooner D."/>
            <person name="Van Deynze A."/>
            <person name="Simon P."/>
        </authorList>
    </citation>
    <scope>NUCLEOTIDE SEQUENCE [LARGE SCALE GENOMIC DNA]</scope>
    <source>
        <tissue evidence="3">Leaf</tissue>
    </source>
</reference>
<keyword evidence="2" id="KW-1133">Transmembrane helix</keyword>
<protein>
    <submittedName>
        <fullName evidence="3">Uncharacterized protein</fullName>
    </submittedName>
</protein>
<feature type="transmembrane region" description="Helical" evidence="2">
    <location>
        <begin position="20"/>
        <end position="46"/>
    </location>
</feature>
<organism evidence="3">
    <name type="scientific">Daucus carota subsp. sativus</name>
    <name type="common">Carrot</name>
    <dbReference type="NCBI Taxonomy" id="79200"/>
    <lineage>
        <taxon>Eukaryota</taxon>
        <taxon>Viridiplantae</taxon>
        <taxon>Streptophyta</taxon>
        <taxon>Embryophyta</taxon>
        <taxon>Tracheophyta</taxon>
        <taxon>Spermatophyta</taxon>
        <taxon>Magnoliopsida</taxon>
        <taxon>eudicotyledons</taxon>
        <taxon>Gunneridae</taxon>
        <taxon>Pentapetalae</taxon>
        <taxon>asterids</taxon>
        <taxon>campanulids</taxon>
        <taxon>Apiales</taxon>
        <taxon>Apiaceae</taxon>
        <taxon>Apioideae</taxon>
        <taxon>Scandiceae</taxon>
        <taxon>Daucinae</taxon>
        <taxon>Daucus</taxon>
        <taxon>Daucus sect. Daucus</taxon>
    </lineage>
</organism>
<keyword evidence="2" id="KW-0472">Membrane</keyword>
<dbReference type="PANTHER" id="PTHR35708">
    <property type="entry name" value="GB|AAD25831.1"/>
    <property type="match status" value="1"/>
</dbReference>
<dbReference type="AlphaFoldDB" id="A0A164ZUR2"/>
<name>A0A164ZUR2_DAUCS</name>
<keyword evidence="2" id="KW-0812">Transmembrane</keyword>
<dbReference type="Gramene" id="KZM96438">
    <property type="protein sequence ID" value="KZM96438"/>
    <property type="gene ID" value="DCAR_019680"/>
</dbReference>
<dbReference type="OMA" id="QKNWMEM"/>
<evidence type="ECO:0000256" key="1">
    <source>
        <dbReference type="SAM" id="MobiDB-lite"/>
    </source>
</evidence>
<gene>
    <name evidence="3" type="ORF">DCAR_019680</name>
</gene>